<dbReference type="SUPFAM" id="SSF64518">
    <property type="entry name" value="Phase 1 flagellin"/>
    <property type="match status" value="1"/>
</dbReference>
<dbReference type="GO" id="GO:0009288">
    <property type="term" value="C:bacterial-type flagellum"/>
    <property type="evidence" value="ECO:0007669"/>
    <property type="project" value="UniProtKB-SubCell"/>
</dbReference>
<organism evidence="5 6">
    <name type="scientific">Paenalkalicoccus suaedae</name>
    <dbReference type="NCBI Taxonomy" id="2592382"/>
    <lineage>
        <taxon>Bacteria</taxon>
        <taxon>Bacillati</taxon>
        <taxon>Bacillota</taxon>
        <taxon>Bacilli</taxon>
        <taxon>Bacillales</taxon>
        <taxon>Bacillaceae</taxon>
        <taxon>Paenalkalicoccus</taxon>
    </lineage>
</organism>
<reference evidence="6" key="1">
    <citation type="submission" date="2019-07" db="EMBL/GenBank/DDBJ databases">
        <title>Bacillus alkalisoli sp. nov. isolated from saline soil.</title>
        <authorList>
            <person name="Sun J.-Q."/>
            <person name="Xu L."/>
        </authorList>
    </citation>
    <scope>NUCLEOTIDE SEQUENCE [LARGE SCALE GENOMIC DNA]</scope>
    <source>
        <strain evidence="6">M4U3P1</strain>
    </source>
</reference>
<dbReference type="Gene3D" id="1.20.1330.10">
    <property type="entry name" value="f41 fragment of flagellin, N-terminal domain"/>
    <property type="match status" value="1"/>
</dbReference>
<name>A0A859FKI7_9BACI</name>
<dbReference type="Gene3D" id="6.10.10.10">
    <property type="entry name" value="Flagellar export chaperone, C-terminal domain"/>
    <property type="match status" value="1"/>
</dbReference>
<evidence type="ECO:0000256" key="1">
    <source>
        <dbReference type="ARBA" id="ARBA00004365"/>
    </source>
</evidence>
<evidence type="ECO:0000313" key="6">
    <source>
        <dbReference type="Proteomes" id="UP000318138"/>
    </source>
</evidence>
<evidence type="ECO:0000256" key="2">
    <source>
        <dbReference type="ARBA" id="ARBA00005709"/>
    </source>
</evidence>
<evidence type="ECO:0000259" key="4">
    <source>
        <dbReference type="Pfam" id="PF00700"/>
    </source>
</evidence>
<dbReference type="GO" id="GO:0005198">
    <property type="term" value="F:structural molecule activity"/>
    <property type="evidence" value="ECO:0007669"/>
    <property type="project" value="InterPro"/>
</dbReference>
<accession>A0A859FKI7</accession>
<keyword evidence="5" id="KW-0282">Flagellum</keyword>
<dbReference type="Proteomes" id="UP000318138">
    <property type="component" value="Chromosome"/>
</dbReference>
<evidence type="ECO:0000256" key="3">
    <source>
        <dbReference type="ARBA" id="ARBA00023143"/>
    </source>
</evidence>
<comment type="subcellular location">
    <subcellularLocation>
        <location evidence="1">Bacterial flagellum</location>
    </subcellularLocation>
</comment>
<dbReference type="InterPro" id="IPR042187">
    <property type="entry name" value="Flagellin_C_sub2"/>
</dbReference>
<dbReference type="PANTHER" id="PTHR42792">
    <property type="entry name" value="FLAGELLIN"/>
    <property type="match status" value="1"/>
</dbReference>
<keyword evidence="5" id="KW-0969">Cilium</keyword>
<dbReference type="InterPro" id="IPR046358">
    <property type="entry name" value="Flagellin_C"/>
</dbReference>
<dbReference type="AlphaFoldDB" id="A0A859FKI7"/>
<dbReference type="Pfam" id="PF00700">
    <property type="entry name" value="Flagellin_C"/>
    <property type="match status" value="1"/>
</dbReference>
<dbReference type="PANTHER" id="PTHR42792:SF2">
    <property type="entry name" value="FLAGELLIN"/>
    <property type="match status" value="1"/>
</dbReference>
<dbReference type="EMBL" id="CP041372">
    <property type="protein sequence ID" value="QKS73315.1"/>
    <property type="molecule type" value="Genomic_DNA"/>
</dbReference>
<keyword evidence="6" id="KW-1185">Reference proteome</keyword>
<proteinExistence type="inferred from homology"/>
<keyword evidence="5" id="KW-0966">Cell projection</keyword>
<sequence>MDINDATAFEFDQEINVIDAAVSVGSEGPLELTVTDASGSTQALSVNLAEGTYSLEEIETAINDAAGFTLASIENGNLVLTSGNTGDGSSVNITDVGGFGSLLSTGEANGSDTSISLTLSNAEGTEIDSAVVAPGTNEVSFTDASGNQATFSLNSSNDLSNIARDFAASDFNRVITGIDVSSQEEADKAITAINNAIETVSAQRSNLGAVQNRLEHTIANLDNSSENLSAAESRIRDVDMAREMMEMTRSNILSQASQSMLAQANQQPQSVLQLLG</sequence>
<gene>
    <name evidence="5" type="ORF">FLK61_37600</name>
</gene>
<keyword evidence="3" id="KW-0975">Bacterial flagellum</keyword>
<dbReference type="KEGG" id="psua:FLK61_37600"/>
<evidence type="ECO:0000313" key="5">
    <source>
        <dbReference type="EMBL" id="QKS73315.1"/>
    </source>
</evidence>
<feature type="domain" description="Flagellin C-terminal" evidence="4">
    <location>
        <begin position="190"/>
        <end position="275"/>
    </location>
</feature>
<dbReference type="InterPro" id="IPR001492">
    <property type="entry name" value="Flagellin"/>
</dbReference>
<protein>
    <submittedName>
        <fullName evidence="5">Flagellin</fullName>
    </submittedName>
</protein>
<comment type="similarity">
    <text evidence="2">Belongs to the bacterial flagellin family.</text>
</comment>